<evidence type="ECO:0000259" key="3">
    <source>
        <dbReference type="SMART" id="SM00739"/>
    </source>
</evidence>
<feature type="coiled-coil region" evidence="1">
    <location>
        <begin position="517"/>
        <end position="544"/>
    </location>
</feature>
<dbReference type="GO" id="GO:0032044">
    <property type="term" value="C:DSIF complex"/>
    <property type="evidence" value="ECO:0007669"/>
    <property type="project" value="TreeGrafter"/>
</dbReference>
<accession>A0A8H5CKV5</accession>
<feature type="domain" description="KOW" evidence="3">
    <location>
        <begin position="455"/>
        <end position="482"/>
    </location>
</feature>
<reference evidence="4 5" key="1">
    <citation type="journal article" date="2020" name="ISME J.">
        <title>Uncovering the hidden diversity of litter-decomposition mechanisms in mushroom-forming fungi.</title>
        <authorList>
            <person name="Floudas D."/>
            <person name="Bentzer J."/>
            <person name="Ahren D."/>
            <person name="Johansson T."/>
            <person name="Persson P."/>
            <person name="Tunlid A."/>
        </authorList>
    </citation>
    <scope>NUCLEOTIDE SEQUENCE [LARGE SCALE GENOMIC DNA]</scope>
    <source>
        <strain evidence="4 5">CBS 291.85</strain>
    </source>
</reference>
<evidence type="ECO:0000313" key="5">
    <source>
        <dbReference type="Proteomes" id="UP000559256"/>
    </source>
</evidence>
<dbReference type="SMART" id="SM00739">
    <property type="entry name" value="KOW"/>
    <property type="match status" value="2"/>
</dbReference>
<evidence type="ECO:0000256" key="1">
    <source>
        <dbReference type="SAM" id="Coils"/>
    </source>
</evidence>
<feature type="domain" description="KOW" evidence="3">
    <location>
        <begin position="682"/>
        <end position="709"/>
    </location>
</feature>
<dbReference type="SUPFAM" id="SSF50104">
    <property type="entry name" value="Translation proteins SH3-like domain"/>
    <property type="match status" value="1"/>
</dbReference>
<dbReference type="PANTHER" id="PTHR11125">
    <property type="entry name" value="SUPPRESSOR OF TY 5"/>
    <property type="match status" value="1"/>
</dbReference>
<keyword evidence="5" id="KW-1185">Reference proteome</keyword>
<protein>
    <recommendedName>
        <fullName evidence="3">KOW domain-containing protein</fullName>
    </recommendedName>
</protein>
<evidence type="ECO:0000256" key="2">
    <source>
        <dbReference type="SAM" id="MobiDB-lite"/>
    </source>
</evidence>
<dbReference type="GO" id="GO:0003729">
    <property type="term" value="F:mRNA binding"/>
    <property type="evidence" value="ECO:0007669"/>
    <property type="project" value="TreeGrafter"/>
</dbReference>
<dbReference type="PANTHER" id="PTHR11125:SF7">
    <property type="entry name" value="TRANSCRIPTION ELONGATION FACTOR SPT5"/>
    <property type="match status" value="1"/>
</dbReference>
<dbReference type="GO" id="GO:0032784">
    <property type="term" value="P:regulation of DNA-templated transcription elongation"/>
    <property type="evidence" value="ECO:0007669"/>
    <property type="project" value="InterPro"/>
</dbReference>
<gene>
    <name evidence="4" type="ORF">D9758_012988</name>
</gene>
<dbReference type="InterPro" id="IPR008991">
    <property type="entry name" value="Translation_prot_SH3-like_sf"/>
</dbReference>
<organism evidence="4 5">
    <name type="scientific">Tetrapyrgos nigripes</name>
    <dbReference type="NCBI Taxonomy" id="182062"/>
    <lineage>
        <taxon>Eukaryota</taxon>
        <taxon>Fungi</taxon>
        <taxon>Dikarya</taxon>
        <taxon>Basidiomycota</taxon>
        <taxon>Agaricomycotina</taxon>
        <taxon>Agaricomycetes</taxon>
        <taxon>Agaricomycetidae</taxon>
        <taxon>Agaricales</taxon>
        <taxon>Marasmiineae</taxon>
        <taxon>Marasmiaceae</taxon>
        <taxon>Tetrapyrgos</taxon>
    </lineage>
</organism>
<dbReference type="GO" id="GO:0006357">
    <property type="term" value="P:regulation of transcription by RNA polymerase II"/>
    <property type="evidence" value="ECO:0007669"/>
    <property type="project" value="InterPro"/>
</dbReference>
<proteinExistence type="predicted"/>
<sequence length="1200" mass="135296">MTVAHMTQPKHSEPTPHRQGQVSKRAKCKRIESFLDIEAGESDEEDMRPVKSKGKGKRPDAFLDDAAGDTGSEDNVDNLAVGQSAPVDSGDEEEGMMGAGHVYDYADDKDYLDRLAEEDHHRDYGDSEDHDNLNFPSSVRNAVMSIDTQQSFWQLNCKHGQENNLVFDIMRFAMEGEDVKPGLDYLESTPGPSEALMPPSTAWANKHPSYSHLRTSSSIPLSTHVTYDHTFFTTSQPILSPPNSSRSSAQAPTVLPATHGDNSWSPWVCKALKATKDIEEFALSSDGNNGLFADQLAIDLELPSLPSLWLCAIDSTGLDPDETPEHRRNRYLQEHRPHLLEWIVSQDSTVTLSALTEWLSSENCTMSSLAPSAYVIPSPVLQCSQPDAHGIVPPGVYHARIFSAFAVARLSSYVCLEADLGKYPQETDVVAFLHSHPAVPISVSVKQRHDAGVSRAWPGQWVRITKGIYSGDLAAVVRQEHHDGQQHWNVSVTAFKNSQRPAQHLFSIVEFPGAKRILTEAEMNEDTEDEIDESENRVDRLARLKKQEWTKKLACQHFVWDEDQFHFGLLQMSVPYSSVSILDITMDEYSHILFVMSGHPYLGRMDFPDPREWVFFANDTVRAVREAGRTSVEILPPVERILRKGTVQSVESHGCRVHFSEYDGFDEAKTAVLIPNGNLLKTFKVGDLVQVERGRHKGLLGWVVSHSDIQVKMVLWHKTPDAPDGEDIEVHPNTCRLQSPRPEFAVPWINTHVLVAAGKQYKQHTGFVVDVSMSRKGYTMVHVDIPMAGVTAVLRHDDVVEHQSKKPLKQQFPLQAHQMQFRQLNWTDGSAEHIVPHQHTSSYSTKLDSLPRAPNLKVELDQDGWEKPIYDVHSGEVLTPENSLVYQPSVCPWVGKQDVSVIKGLTRSLGTVKDVRRDHLRPSRLTIRVELYMIRIERGGNPCIEVDYTWVRDHQTGLFLAARYPLWSREAYWEPLVYVSPVKPAPLKPQNTLPALPGPAFELGKTLPWRGSESTDEMSTATNASTSTLSTHWAVDSRLHGKEFFARWIPSKGPGEPKVVAKPNSRTGLVRITDRNGWRDVPPNEIHPLEGHLNQSHKKNRDALLVVHGEHTGKYLWPFYHDFIDVEGEKEQQLAIMAVEFRDWGEDIENRVEGFVLVRPEEYAKAAGDVNREQFKAEIKRLHDEAQARNKRPRPRVRCE</sequence>
<dbReference type="AlphaFoldDB" id="A0A8H5CKV5"/>
<keyword evidence="1" id="KW-0175">Coiled coil</keyword>
<comment type="caution">
    <text evidence="4">The sequence shown here is derived from an EMBL/GenBank/DDBJ whole genome shotgun (WGS) entry which is preliminary data.</text>
</comment>
<dbReference type="EMBL" id="JAACJM010000138">
    <property type="protein sequence ID" value="KAF5343575.1"/>
    <property type="molecule type" value="Genomic_DNA"/>
</dbReference>
<feature type="region of interest" description="Disordered" evidence="2">
    <location>
        <begin position="1"/>
        <end position="97"/>
    </location>
</feature>
<evidence type="ECO:0000313" key="4">
    <source>
        <dbReference type="EMBL" id="KAF5343575.1"/>
    </source>
</evidence>
<dbReference type="OrthoDB" id="3048815at2759"/>
<dbReference type="GO" id="GO:0006368">
    <property type="term" value="P:transcription elongation by RNA polymerase II"/>
    <property type="evidence" value="ECO:0007669"/>
    <property type="project" value="TreeGrafter"/>
</dbReference>
<name>A0A8H5CKV5_9AGAR</name>
<dbReference type="Proteomes" id="UP000559256">
    <property type="component" value="Unassembled WGS sequence"/>
</dbReference>
<dbReference type="InterPro" id="IPR039659">
    <property type="entry name" value="SPT5"/>
</dbReference>
<dbReference type="InterPro" id="IPR005824">
    <property type="entry name" value="KOW"/>
</dbReference>
<feature type="compositionally biased region" description="Acidic residues" evidence="2">
    <location>
        <begin position="62"/>
        <end position="76"/>
    </location>
</feature>